<feature type="compositionally biased region" description="Basic and acidic residues" evidence="1">
    <location>
        <begin position="83"/>
        <end position="105"/>
    </location>
</feature>
<sequence length="113" mass="12845">MKLHEQIIVLLLILGFFGDIGKLINTLNGNELVSQNSALFIPGADAFAKRIISTLLKKGKRGKKPKQSKKPPSEHKKNSRPSTSDKHQKGQARKQRDQKRAEERRKKNHKKGR</sequence>
<evidence type="ECO:0000313" key="2">
    <source>
        <dbReference type="EMBL" id="EKC21051.1"/>
    </source>
</evidence>
<dbReference type="EMBL" id="JH817277">
    <property type="protein sequence ID" value="EKC21051.1"/>
    <property type="molecule type" value="Genomic_DNA"/>
</dbReference>
<gene>
    <name evidence="2" type="ORF">CGI_10004677</name>
</gene>
<evidence type="ECO:0000256" key="1">
    <source>
        <dbReference type="SAM" id="MobiDB-lite"/>
    </source>
</evidence>
<accession>K1QHG9</accession>
<proteinExistence type="predicted"/>
<dbReference type="InParanoid" id="K1QHG9"/>
<organism evidence="2">
    <name type="scientific">Magallana gigas</name>
    <name type="common">Pacific oyster</name>
    <name type="synonym">Crassostrea gigas</name>
    <dbReference type="NCBI Taxonomy" id="29159"/>
    <lineage>
        <taxon>Eukaryota</taxon>
        <taxon>Metazoa</taxon>
        <taxon>Spiralia</taxon>
        <taxon>Lophotrochozoa</taxon>
        <taxon>Mollusca</taxon>
        <taxon>Bivalvia</taxon>
        <taxon>Autobranchia</taxon>
        <taxon>Pteriomorphia</taxon>
        <taxon>Ostreida</taxon>
        <taxon>Ostreoidea</taxon>
        <taxon>Ostreidae</taxon>
        <taxon>Magallana</taxon>
    </lineage>
</organism>
<name>K1QHG9_MAGGI</name>
<protein>
    <submittedName>
        <fullName evidence="2">Uncharacterized protein</fullName>
    </submittedName>
</protein>
<dbReference type="AlphaFoldDB" id="K1QHG9"/>
<reference evidence="2" key="1">
    <citation type="journal article" date="2012" name="Nature">
        <title>The oyster genome reveals stress adaptation and complexity of shell formation.</title>
        <authorList>
            <person name="Zhang G."/>
            <person name="Fang X."/>
            <person name="Guo X."/>
            <person name="Li L."/>
            <person name="Luo R."/>
            <person name="Xu F."/>
            <person name="Yang P."/>
            <person name="Zhang L."/>
            <person name="Wang X."/>
            <person name="Qi H."/>
            <person name="Xiong Z."/>
            <person name="Que H."/>
            <person name="Xie Y."/>
            <person name="Holland P.W."/>
            <person name="Paps J."/>
            <person name="Zhu Y."/>
            <person name="Wu F."/>
            <person name="Chen Y."/>
            <person name="Wang J."/>
            <person name="Peng C."/>
            <person name="Meng J."/>
            <person name="Yang L."/>
            <person name="Liu J."/>
            <person name="Wen B."/>
            <person name="Zhang N."/>
            <person name="Huang Z."/>
            <person name="Zhu Q."/>
            <person name="Feng Y."/>
            <person name="Mount A."/>
            <person name="Hedgecock D."/>
            <person name="Xu Z."/>
            <person name="Liu Y."/>
            <person name="Domazet-Loso T."/>
            <person name="Du Y."/>
            <person name="Sun X."/>
            <person name="Zhang S."/>
            <person name="Liu B."/>
            <person name="Cheng P."/>
            <person name="Jiang X."/>
            <person name="Li J."/>
            <person name="Fan D."/>
            <person name="Wang W."/>
            <person name="Fu W."/>
            <person name="Wang T."/>
            <person name="Wang B."/>
            <person name="Zhang J."/>
            <person name="Peng Z."/>
            <person name="Li Y."/>
            <person name="Li N."/>
            <person name="Wang J."/>
            <person name="Chen M."/>
            <person name="He Y."/>
            <person name="Tan F."/>
            <person name="Song X."/>
            <person name="Zheng Q."/>
            <person name="Huang R."/>
            <person name="Yang H."/>
            <person name="Du X."/>
            <person name="Chen L."/>
            <person name="Yang M."/>
            <person name="Gaffney P.M."/>
            <person name="Wang S."/>
            <person name="Luo L."/>
            <person name="She Z."/>
            <person name="Ming Y."/>
            <person name="Huang W."/>
            <person name="Zhang S."/>
            <person name="Huang B."/>
            <person name="Zhang Y."/>
            <person name="Qu T."/>
            <person name="Ni P."/>
            <person name="Miao G."/>
            <person name="Wang J."/>
            <person name="Wang Q."/>
            <person name="Steinberg C.E."/>
            <person name="Wang H."/>
            <person name="Li N."/>
            <person name="Qian L."/>
            <person name="Zhang G."/>
            <person name="Li Y."/>
            <person name="Yang H."/>
            <person name="Liu X."/>
            <person name="Wang J."/>
            <person name="Yin Y."/>
            <person name="Wang J."/>
        </authorList>
    </citation>
    <scope>NUCLEOTIDE SEQUENCE [LARGE SCALE GENOMIC DNA]</scope>
    <source>
        <strain evidence="2">05x7-T-G4-1.051#20</strain>
    </source>
</reference>
<feature type="compositionally biased region" description="Basic residues" evidence="1">
    <location>
        <begin position="57"/>
        <end position="69"/>
    </location>
</feature>
<feature type="region of interest" description="Disordered" evidence="1">
    <location>
        <begin position="56"/>
        <end position="113"/>
    </location>
</feature>
<dbReference type="HOGENOM" id="CLU_166349_0_0_1"/>